<dbReference type="EMBL" id="NOXV01000304">
    <property type="protein sequence ID" value="OYQ32090.1"/>
    <property type="molecule type" value="Genomic_DNA"/>
</dbReference>
<reference evidence="1 2" key="1">
    <citation type="submission" date="2017-07" db="EMBL/GenBank/DDBJ databases">
        <title>Flavobacterium cyanobacteriorum sp. nov., isolated from cyanobacterial aggregates in a eutrophic lake.</title>
        <authorList>
            <person name="Cai H."/>
        </authorList>
    </citation>
    <scope>NUCLEOTIDE SEQUENCE [LARGE SCALE GENOMIC DNA]</scope>
    <source>
        <strain evidence="1 2">TH021</strain>
    </source>
</reference>
<accession>A0A255YUJ0</accession>
<protein>
    <submittedName>
        <fullName evidence="1">Uncharacterized protein</fullName>
    </submittedName>
</protein>
<organism evidence="1 2">
    <name type="scientific">Flavobacterium cyanobacteriorum</name>
    <dbReference type="NCBI Taxonomy" id="2022802"/>
    <lineage>
        <taxon>Bacteria</taxon>
        <taxon>Pseudomonadati</taxon>
        <taxon>Bacteroidota</taxon>
        <taxon>Flavobacteriia</taxon>
        <taxon>Flavobacteriales</taxon>
        <taxon>Flavobacteriaceae</taxon>
        <taxon>Flavobacterium</taxon>
    </lineage>
</organism>
<dbReference type="OrthoDB" id="1364654at2"/>
<proteinExistence type="predicted"/>
<comment type="caution">
    <text evidence="1">The sequence shown here is derived from an EMBL/GenBank/DDBJ whole genome shotgun (WGS) entry which is preliminary data.</text>
</comment>
<dbReference type="AlphaFoldDB" id="A0A255YUJ0"/>
<name>A0A255YUJ0_9FLAO</name>
<evidence type="ECO:0000313" key="1">
    <source>
        <dbReference type="EMBL" id="OYQ32090.1"/>
    </source>
</evidence>
<sequence>MLIKNMAMDYQEAKDLYDELKNFEGKASFKGEDTVIDLFVLLPEEDAAALDMALFLRQHQSTGSFEISGPHNAAYTVIGINIAKQDYSNDTDYFAAMIVW</sequence>
<keyword evidence="2" id="KW-1185">Reference proteome</keyword>
<gene>
    <name evidence="1" type="ORF">CHU92_14530</name>
</gene>
<evidence type="ECO:0000313" key="2">
    <source>
        <dbReference type="Proteomes" id="UP000216605"/>
    </source>
</evidence>
<dbReference type="Proteomes" id="UP000216605">
    <property type="component" value="Unassembled WGS sequence"/>
</dbReference>